<evidence type="ECO:0000256" key="7">
    <source>
        <dbReference type="ARBA" id="ARBA00022703"/>
    </source>
</evidence>
<dbReference type="PROSITE" id="PS50878">
    <property type="entry name" value="RT_POL"/>
    <property type="match status" value="1"/>
</dbReference>
<dbReference type="InterPro" id="IPR043502">
    <property type="entry name" value="DNA/RNA_pol_sf"/>
</dbReference>
<evidence type="ECO:0000313" key="12">
    <source>
        <dbReference type="Proteomes" id="UP001176940"/>
    </source>
</evidence>
<evidence type="ECO:0000256" key="9">
    <source>
        <dbReference type="ARBA" id="ARBA00040168"/>
    </source>
</evidence>
<comment type="caution">
    <text evidence="11">The sequence shown here is derived from an EMBL/GenBank/DDBJ whole genome shotgun (WGS) entry which is preliminary data.</text>
</comment>
<dbReference type="InterPro" id="IPR038281">
    <property type="entry name" value="RTP801-like_C_sf"/>
</dbReference>
<dbReference type="Gene3D" id="3.90.470.40">
    <property type="entry name" value="RTP801-like"/>
    <property type="match status" value="1"/>
</dbReference>
<dbReference type="Pfam" id="PF00078">
    <property type="entry name" value="RVT_1"/>
    <property type="match status" value="1"/>
</dbReference>
<dbReference type="CDD" id="cd01647">
    <property type="entry name" value="RT_LTR"/>
    <property type="match status" value="1"/>
</dbReference>
<evidence type="ECO:0000256" key="1">
    <source>
        <dbReference type="ARBA" id="ARBA00004173"/>
    </source>
</evidence>
<dbReference type="SUPFAM" id="SSF56672">
    <property type="entry name" value="DNA/RNA polymerases"/>
    <property type="match status" value="1"/>
</dbReference>
<name>A0ABN9LYB7_9NEOB</name>
<evidence type="ECO:0000256" key="8">
    <source>
        <dbReference type="ARBA" id="ARBA00023128"/>
    </source>
</evidence>
<sequence>MTENDDKEHIKGASWFTKIDLRGAYNLVRIRRGDELKTAFNTPEGHFEYLVMPFGLANAPSVFQSFMHDIFREYLDKFLIVYLDDILIFSDDWESHVKQVEVDASEIGAGAVLSQRGQVESSDCPGVYTVVDRLQQIWTHVVDNLTLSQEKAQRFANRRRRVGPQLRVGDLVWLSSRHIPMKVSSPKFKPRFIGPDSFFLSKLSKASVMPARGGIIYSMPRALPSPILEEPQDLWHGKCVDLSDRCSSLPNSDCESLSSSGSFSECDFDDSDKISIPDSELLCDPEGEQMCPNLLKKIKRSLNNVNVNSLRCSKFLLPDDLLCHLGQELMHLAYTEPCGLRGAFVEVCVEQGKKCHTVAELEVDPSVVPTFHITILLKLDSRLWPRIQGLFSTKPVPGSGLSMKLSPGFKVVKKKLYSSEELVIEEC</sequence>
<evidence type="ECO:0000256" key="6">
    <source>
        <dbReference type="ARBA" id="ARBA00022490"/>
    </source>
</evidence>
<organism evidence="11 12">
    <name type="scientific">Ranitomeya imitator</name>
    <name type="common">mimic poison frog</name>
    <dbReference type="NCBI Taxonomy" id="111125"/>
    <lineage>
        <taxon>Eukaryota</taxon>
        <taxon>Metazoa</taxon>
        <taxon>Chordata</taxon>
        <taxon>Craniata</taxon>
        <taxon>Vertebrata</taxon>
        <taxon>Euteleostomi</taxon>
        <taxon>Amphibia</taxon>
        <taxon>Batrachia</taxon>
        <taxon>Anura</taxon>
        <taxon>Neobatrachia</taxon>
        <taxon>Hyloidea</taxon>
        <taxon>Dendrobatidae</taxon>
        <taxon>Dendrobatinae</taxon>
        <taxon>Ranitomeya</taxon>
    </lineage>
</organism>
<dbReference type="InterPro" id="IPR043128">
    <property type="entry name" value="Rev_trsase/Diguanyl_cyclase"/>
</dbReference>
<dbReference type="Pfam" id="PF07809">
    <property type="entry name" value="RTP801_C"/>
    <property type="match status" value="1"/>
</dbReference>
<accession>A0ABN9LYB7</accession>
<feature type="domain" description="Reverse transcriptase" evidence="10">
    <location>
        <begin position="1"/>
        <end position="143"/>
    </location>
</feature>
<dbReference type="Gene3D" id="3.10.10.10">
    <property type="entry name" value="HIV Type 1 Reverse Transcriptase, subunit A, domain 1"/>
    <property type="match status" value="1"/>
</dbReference>
<dbReference type="Gene3D" id="3.30.70.270">
    <property type="match status" value="1"/>
</dbReference>
<dbReference type="InterPro" id="IPR012918">
    <property type="entry name" value="RTP801-like"/>
</dbReference>
<reference evidence="11" key="1">
    <citation type="submission" date="2023-07" db="EMBL/GenBank/DDBJ databases">
        <authorList>
            <person name="Stuckert A."/>
        </authorList>
    </citation>
    <scope>NUCLEOTIDE SEQUENCE</scope>
</reference>
<keyword evidence="8" id="KW-0496">Mitochondrion</keyword>
<evidence type="ECO:0000259" key="10">
    <source>
        <dbReference type="PROSITE" id="PS50878"/>
    </source>
</evidence>
<evidence type="ECO:0000256" key="4">
    <source>
        <dbReference type="ARBA" id="ARBA00010879"/>
    </source>
</evidence>
<comment type="subcellular location">
    <subcellularLocation>
        <location evidence="2">Cytoplasm</location>
    </subcellularLocation>
    <subcellularLocation>
        <location evidence="1">Mitochondrion</location>
    </subcellularLocation>
</comment>
<keyword evidence="12" id="KW-1185">Reference proteome</keyword>
<evidence type="ECO:0000256" key="3">
    <source>
        <dbReference type="ARBA" id="ARBA00010670"/>
    </source>
</evidence>
<dbReference type="PANTHER" id="PTHR12478:SF7">
    <property type="entry name" value="DNA DAMAGE-INDUCIBLE TRANSCRIPT 4 PROTEIN"/>
    <property type="match status" value="1"/>
</dbReference>
<proteinExistence type="inferred from homology"/>
<dbReference type="EC" id="3.1.26.4" evidence="5"/>
<comment type="similarity">
    <text evidence="4">Belongs to the beta type-B retroviral polymerase family. HERV class-II K(HML-2) pol subfamily.</text>
</comment>
<dbReference type="EMBL" id="CAUEEQ010032747">
    <property type="protein sequence ID" value="CAJ0951079.1"/>
    <property type="molecule type" value="Genomic_DNA"/>
</dbReference>
<comment type="similarity">
    <text evidence="3">Belongs to the DDIT4 family.</text>
</comment>
<evidence type="ECO:0000313" key="11">
    <source>
        <dbReference type="EMBL" id="CAJ0951079.1"/>
    </source>
</evidence>
<keyword evidence="7" id="KW-0053">Apoptosis</keyword>
<evidence type="ECO:0000256" key="5">
    <source>
        <dbReference type="ARBA" id="ARBA00012180"/>
    </source>
</evidence>
<dbReference type="Proteomes" id="UP001176940">
    <property type="component" value="Unassembled WGS sequence"/>
</dbReference>
<protein>
    <recommendedName>
        <fullName evidence="9">DNA damage-inducible transcript 4 protein</fullName>
        <ecNumber evidence="5">3.1.26.4</ecNumber>
    </recommendedName>
</protein>
<dbReference type="PANTHER" id="PTHR12478">
    <property type="entry name" value="DNA-DAMAGE-INDUCIBLE TRANSCRIPT 4 PROTEIN DDIT4"/>
    <property type="match status" value="1"/>
</dbReference>
<dbReference type="InterPro" id="IPR000477">
    <property type="entry name" value="RT_dom"/>
</dbReference>
<evidence type="ECO:0000256" key="2">
    <source>
        <dbReference type="ARBA" id="ARBA00004496"/>
    </source>
</evidence>
<keyword evidence="6" id="KW-0963">Cytoplasm</keyword>
<gene>
    <name evidence="11" type="ORF">RIMI_LOCUS13303780</name>
</gene>